<evidence type="ECO:0000313" key="4">
    <source>
        <dbReference type="Proteomes" id="UP001472677"/>
    </source>
</evidence>
<feature type="domain" description="SAND" evidence="2">
    <location>
        <begin position="17"/>
        <end position="107"/>
    </location>
</feature>
<comment type="caution">
    <text evidence="3">The sequence shown here is derived from an EMBL/GenBank/DDBJ whole genome shotgun (WGS) entry which is preliminary data.</text>
</comment>
<reference evidence="3 4" key="1">
    <citation type="journal article" date="2024" name="G3 (Bethesda)">
        <title>Genome assembly of Hibiscus sabdariffa L. provides insights into metabolisms of medicinal natural products.</title>
        <authorList>
            <person name="Kim T."/>
        </authorList>
    </citation>
    <scope>NUCLEOTIDE SEQUENCE [LARGE SCALE GENOMIC DNA]</scope>
    <source>
        <strain evidence="3">TK-2024</strain>
        <tissue evidence="3">Old leaves</tissue>
    </source>
</reference>
<protein>
    <recommendedName>
        <fullName evidence="2">SAND domain-containing protein</fullName>
    </recommendedName>
</protein>
<dbReference type="InterPro" id="IPR020533">
    <property type="entry name" value="Developmental_reg_ULTRAPETALA"/>
</dbReference>
<feature type="compositionally biased region" description="Low complexity" evidence="1">
    <location>
        <begin position="330"/>
        <end position="341"/>
    </location>
</feature>
<name>A0ABR2CNI1_9ROSI</name>
<organism evidence="3 4">
    <name type="scientific">Hibiscus sabdariffa</name>
    <name type="common">roselle</name>
    <dbReference type="NCBI Taxonomy" id="183260"/>
    <lineage>
        <taxon>Eukaryota</taxon>
        <taxon>Viridiplantae</taxon>
        <taxon>Streptophyta</taxon>
        <taxon>Embryophyta</taxon>
        <taxon>Tracheophyta</taxon>
        <taxon>Spermatophyta</taxon>
        <taxon>Magnoliopsida</taxon>
        <taxon>eudicotyledons</taxon>
        <taxon>Gunneridae</taxon>
        <taxon>Pentapetalae</taxon>
        <taxon>rosids</taxon>
        <taxon>malvids</taxon>
        <taxon>Malvales</taxon>
        <taxon>Malvaceae</taxon>
        <taxon>Malvoideae</taxon>
        <taxon>Hibiscus</taxon>
    </lineage>
</organism>
<dbReference type="PROSITE" id="PS50864">
    <property type="entry name" value="SAND"/>
    <property type="match status" value="1"/>
</dbReference>
<dbReference type="InterPro" id="IPR000770">
    <property type="entry name" value="SAND_dom"/>
</dbReference>
<sequence length="386" mass="42691">MENGVEKESGSMMFSEEELKEVSGLKKGGDFVEVTCGCTSHRYGDAVGKLRVFSNGHLEIACECTPGCNEDKLSPAAFEKHSGRETARKWKNNIWLMVNGEKVSLSKTAFLKYYNQASKSIHKSHNGRVRHRDEFVRCSGCNKERRLRLRAKEECRIHHDALADANWKCSDLLYDRITCDDDEERASRRERRSLSLEYRPFLLPLELDILLLIAKALSSVFMVLIVLSVANSQWAVGVGYTTATECLKEDEATSKDNSQLKHKSPAKATKKRPTNGDPAGVRARRESARGRGRGSSAARTVQRNVGSRSRSPGTGRASGASNGAVGKSPTTLTGKTDNKTTSKASAAADGQSKREEDEKNEESEQQQQGSESIENPHVSLECFIFL</sequence>
<accession>A0ABR2CNI1</accession>
<dbReference type="InterPro" id="IPR057012">
    <property type="entry name" value="ULT1/2_Znf"/>
</dbReference>
<gene>
    <name evidence="3" type="ORF">V6N12_005104</name>
</gene>
<feature type="region of interest" description="Disordered" evidence="1">
    <location>
        <begin position="250"/>
        <end position="379"/>
    </location>
</feature>
<feature type="compositionally biased region" description="Basic residues" evidence="1">
    <location>
        <begin position="260"/>
        <end position="273"/>
    </location>
</feature>
<feature type="compositionally biased region" description="Polar residues" evidence="1">
    <location>
        <begin position="301"/>
        <end position="312"/>
    </location>
</feature>
<evidence type="ECO:0000259" key="2">
    <source>
        <dbReference type="PROSITE" id="PS50864"/>
    </source>
</evidence>
<dbReference type="Pfam" id="PF23292">
    <property type="entry name" value="SAND_ULT1"/>
    <property type="match status" value="1"/>
</dbReference>
<keyword evidence="4" id="KW-1185">Reference proteome</keyword>
<dbReference type="Pfam" id="PF23293">
    <property type="entry name" value="zf_ULT1"/>
    <property type="match status" value="1"/>
</dbReference>
<evidence type="ECO:0000313" key="3">
    <source>
        <dbReference type="EMBL" id="KAK8521193.1"/>
    </source>
</evidence>
<dbReference type="InterPro" id="IPR057011">
    <property type="entry name" value="ULT1/2_SAND"/>
</dbReference>
<dbReference type="PANTHER" id="PTHR34053">
    <property type="entry name" value="PROTEIN ULTRAPETALA 1"/>
    <property type="match status" value="1"/>
</dbReference>
<proteinExistence type="predicted"/>
<dbReference type="Proteomes" id="UP001472677">
    <property type="component" value="Unassembled WGS sequence"/>
</dbReference>
<evidence type="ECO:0000256" key="1">
    <source>
        <dbReference type="SAM" id="MobiDB-lite"/>
    </source>
</evidence>
<dbReference type="PANTHER" id="PTHR34053:SF1">
    <property type="entry name" value="PROTEIN ULTRAPETALA 1"/>
    <property type="match status" value="1"/>
</dbReference>
<dbReference type="EMBL" id="JBBPBM010000048">
    <property type="protein sequence ID" value="KAK8521193.1"/>
    <property type="molecule type" value="Genomic_DNA"/>
</dbReference>